<reference evidence="3" key="2">
    <citation type="submission" date="2021-04" db="EMBL/GenBank/DDBJ databases">
        <authorList>
            <person name="Gilroy R."/>
        </authorList>
    </citation>
    <scope>NUCLEOTIDE SEQUENCE</scope>
    <source>
        <strain evidence="3">687</strain>
    </source>
</reference>
<gene>
    <name evidence="3" type="ORF">IAA31_04600</name>
</gene>
<evidence type="ECO:0000313" key="4">
    <source>
        <dbReference type="Proteomes" id="UP000824150"/>
    </source>
</evidence>
<dbReference type="GO" id="GO:0051301">
    <property type="term" value="P:cell division"/>
    <property type="evidence" value="ECO:0007669"/>
    <property type="project" value="UniProtKB-KW"/>
</dbReference>
<name>A0A9E2KPN7_9GAMM</name>
<dbReference type="Proteomes" id="UP000824150">
    <property type="component" value="Unassembled WGS sequence"/>
</dbReference>
<evidence type="ECO:0000256" key="1">
    <source>
        <dbReference type="ARBA" id="ARBA00010074"/>
    </source>
</evidence>
<organism evidence="3 4">
    <name type="scientific">Candidatus Anaerobiospirillum merdipullorum</name>
    <dbReference type="NCBI Taxonomy" id="2838450"/>
    <lineage>
        <taxon>Bacteria</taxon>
        <taxon>Pseudomonadati</taxon>
        <taxon>Pseudomonadota</taxon>
        <taxon>Gammaproteobacteria</taxon>
        <taxon>Aeromonadales</taxon>
        <taxon>Succinivibrionaceae</taxon>
        <taxon>Anaerobiospirillum</taxon>
    </lineage>
</organism>
<dbReference type="InterPro" id="IPR036192">
    <property type="entry name" value="Cell_div_ZapA-like_sf"/>
</dbReference>
<reference evidence="3" key="1">
    <citation type="journal article" date="2021" name="PeerJ">
        <title>Extensive microbial diversity within the chicken gut microbiome revealed by metagenomics and culture.</title>
        <authorList>
            <person name="Gilroy R."/>
            <person name="Ravi A."/>
            <person name="Getino M."/>
            <person name="Pursley I."/>
            <person name="Horton D.L."/>
            <person name="Alikhan N.F."/>
            <person name="Baker D."/>
            <person name="Gharbi K."/>
            <person name="Hall N."/>
            <person name="Watson M."/>
            <person name="Adriaenssens E.M."/>
            <person name="Foster-Nyarko E."/>
            <person name="Jarju S."/>
            <person name="Secka A."/>
            <person name="Antonio M."/>
            <person name="Oren A."/>
            <person name="Chaudhuri R.R."/>
            <person name="La Ragione R."/>
            <person name="Hildebrand F."/>
            <person name="Pallen M.J."/>
        </authorList>
    </citation>
    <scope>NUCLEOTIDE SEQUENCE</scope>
    <source>
        <strain evidence="3">687</strain>
    </source>
</reference>
<accession>A0A9E2KPN7</accession>
<keyword evidence="3" id="KW-0132">Cell division</keyword>
<comment type="similarity">
    <text evidence="1">Belongs to the ZapA family. Type 1 subfamily.</text>
</comment>
<evidence type="ECO:0000256" key="2">
    <source>
        <dbReference type="ARBA" id="ARBA00023054"/>
    </source>
</evidence>
<dbReference type="EMBL" id="JAHLFG010000049">
    <property type="protein sequence ID" value="MBU3826752.1"/>
    <property type="molecule type" value="Genomic_DNA"/>
</dbReference>
<dbReference type="AlphaFoldDB" id="A0A9E2KPN7"/>
<sequence>MNDTPTTYEDISFTILGNSFTLRCRKEQQADLKQAVLCIQEITSRILRDSPTLSPQQAAILAAIDSQSRLQHYMSGSTPFQDQASKTVQEIKTILLQTKAQVDPKHLA</sequence>
<dbReference type="Pfam" id="PF05164">
    <property type="entry name" value="ZapA"/>
    <property type="match status" value="1"/>
</dbReference>
<dbReference type="InterPro" id="IPR007838">
    <property type="entry name" value="Cell_div_ZapA-like"/>
</dbReference>
<comment type="caution">
    <text evidence="3">The sequence shown here is derived from an EMBL/GenBank/DDBJ whole genome shotgun (WGS) entry which is preliminary data.</text>
</comment>
<evidence type="ECO:0000313" key="3">
    <source>
        <dbReference type="EMBL" id="MBU3826752.1"/>
    </source>
</evidence>
<proteinExistence type="inferred from homology"/>
<dbReference type="SUPFAM" id="SSF102829">
    <property type="entry name" value="Cell division protein ZapA-like"/>
    <property type="match status" value="1"/>
</dbReference>
<keyword evidence="3" id="KW-0131">Cell cycle</keyword>
<protein>
    <submittedName>
        <fullName evidence="3">Cell division protein ZapA</fullName>
    </submittedName>
</protein>
<keyword evidence="2" id="KW-0175">Coiled coil</keyword>